<dbReference type="PROSITE" id="PS00099">
    <property type="entry name" value="THIOLASE_3"/>
    <property type="match status" value="1"/>
</dbReference>
<comment type="similarity">
    <text evidence="1">Belongs to the thiolase-like superfamily. Thiolase family.</text>
</comment>
<accession>A0A6J7B9S7</accession>
<dbReference type="SUPFAM" id="SSF53901">
    <property type="entry name" value="Thiolase-like"/>
    <property type="match status" value="2"/>
</dbReference>
<dbReference type="GO" id="GO:0016747">
    <property type="term" value="F:acyltransferase activity, transferring groups other than amino-acyl groups"/>
    <property type="evidence" value="ECO:0007669"/>
    <property type="project" value="InterPro"/>
</dbReference>
<evidence type="ECO:0000256" key="2">
    <source>
        <dbReference type="ARBA" id="ARBA00022679"/>
    </source>
</evidence>
<dbReference type="EMBL" id="CAEZXN010000004">
    <property type="protein sequence ID" value="CAB4686720.1"/>
    <property type="molecule type" value="Genomic_DNA"/>
</dbReference>
<dbReference type="InterPro" id="IPR016039">
    <property type="entry name" value="Thiolase-like"/>
</dbReference>
<dbReference type="PANTHER" id="PTHR18919:SF107">
    <property type="entry name" value="ACETYL-COA ACETYLTRANSFERASE, CYTOSOLIC"/>
    <property type="match status" value="1"/>
</dbReference>
<evidence type="ECO:0000313" key="7">
    <source>
        <dbReference type="EMBL" id="CAB4679734.1"/>
    </source>
</evidence>
<dbReference type="InterPro" id="IPR020610">
    <property type="entry name" value="Thiolase_AS"/>
</dbReference>
<dbReference type="EMBL" id="CAFBRC010000091">
    <property type="protein sequence ID" value="CAB5077304.1"/>
    <property type="molecule type" value="Genomic_DNA"/>
</dbReference>
<dbReference type="InterPro" id="IPR020616">
    <property type="entry name" value="Thiolase_N"/>
</dbReference>
<evidence type="ECO:0000313" key="9">
    <source>
        <dbReference type="EMBL" id="CAB4841313.1"/>
    </source>
</evidence>
<evidence type="ECO:0000256" key="1">
    <source>
        <dbReference type="ARBA" id="ARBA00010982"/>
    </source>
</evidence>
<dbReference type="InterPro" id="IPR002155">
    <property type="entry name" value="Thiolase"/>
</dbReference>
<dbReference type="Gene3D" id="3.40.47.10">
    <property type="match status" value="1"/>
</dbReference>
<reference evidence="9" key="1">
    <citation type="submission" date="2020-05" db="EMBL/GenBank/DDBJ databases">
        <authorList>
            <person name="Chiriac C."/>
            <person name="Salcher M."/>
            <person name="Ghai R."/>
            <person name="Kavagutti S V."/>
        </authorList>
    </citation>
    <scope>NUCLEOTIDE SEQUENCE</scope>
</reference>
<evidence type="ECO:0000256" key="3">
    <source>
        <dbReference type="ARBA" id="ARBA00023315"/>
    </source>
</evidence>
<dbReference type="InterPro" id="IPR020617">
    <property type="entry name" value="Thiolase_C"/>
</dbReference>
<organism evidence="9">
    <name type="scientific">freshwater metagenome</name>
    <dbReference type="NCBI Taxonomy" id="449393"/>
    <lineage>
        <taxon>unclassified sequences</taxon>
        <taxon>metagenomes</taxon>
        <taxon>ecological metagenomes</taxon>
    </lineage>
</organism>
<keyword evidence="4" id="KW-0812">Transmembrane</keyword>
<dbReference type="EMBL" id="CAFBAA010000005">
    <property type="protein sequence ID" value="CAB4841313.1"/>
    <property type="molecule type" value="Genomic_DNA"/>
</dbReference>
<feature type="domain" description="Thiolase C-terminal" evidence="6">
    <location>
        <begin position="272"/>
        <end position="393"/>
    </location>
</feature>
<keyword evidence="4" id="KW-0472">Membrane</keyword>
<dbReference type="Pfam" id="PF02803">
    <property type="entry name" value="Thiolase_C"/>
    <property type="match status" value="1"/>
</dbReference>
<sequence length="394" mass="41171">MSTSRAVLANATRTPFGKNRGTLSAIRPDDLFAATLRALVDRTPGLDPADIEDVIAGDSNGAGEDNRNVARMGVLLAGLPHTIPGVTLNRLCGSGAEAIVQASRAIRSGDADIMIAGGVESMSRAPWIVERSQEKGAPALSPDSVAHQSVVGWRLINPKMHPDWILSLGQSSERIAERLGIGRAEQDEWSVRSHVRAHAAWEAGLHDHVFEMNGLARDESIRPSTTMESLGALESAFTPGGSGTAGNSSPINDGAAASLITSERAAHSLGLEPMAYILSSAVTALAPDEFTLAPVPAIHRALARAGKSIRDVKVWEINEAFASMVLTVLHEIPEINRDLVNPNGGAIAIGHPVGASANRVVMELARELRRRGGGIGVAAACIGVGLGIALVVEA</sequence>
<evidence type="ECO:0000259" key="5">
    <source>
        <dbReference type="Pfam" id="PF00108"/>
    </source>
</evidence>
<evidence type="ECO:0000313" key="10">
    <source>
        <dbReference type="EMBL" id="CAB5077304.1"/>
    </source>
</evidence>
<proteinExistence type="inferred from homology"/>
<evidence type="ECO:0000313" key="8">
    <source>
        <dbReference type="EMBL" id="CAB4686720.1"/>
    </source>
</evidence>
<feature type="domain" description="Thiolase N-terminal" evidence="5">
    <location>
        <begin position="7"/>
        <end position="263"/>
    </location>
</feature>
<name>A0A6J7B9S7_9ZZZZ</name>
<protein>
    <submittedName>
        <fullName evidence="9">Unannotated protein</fullName>
    </submittedName>
</protein>
<dbReference type="PIRSF" id="PIRSF000429">
    <property type="entry name" value="Ac-CoA_Ac_transf"/>
    <property type="match status" value="1"/>
</dbReference>
<keyword evidence="3" id="KW-0012">Acyltransferase</keyword>
<evidence type="ECO:0000259" key="6">
    <source>
        <dbReference type="Pfam" id="PF02803"/>
    </source>
</evidence>
<dbReference type="CDD" id="cd00751">
    <property type="entry name" value="thiolase"/>
    <property type="match status" value="1"/>
</dbReference>
<dbReference type="NCBIfam" id="TIGR01930">
    <property type="entry name" value="AcCoA-C-Actrans"/>
    <property type="match status" value="1"/>
</dbReference>
<evidence type="ECO:0000256" key="4">
    <source>
        <dbReference type="SAM" id="Phobius"/>
    </source>
</evidence>
<keyword evidence="2" id="KW-0808">Transferase</keyword>
<dbReference type="PANTHER" id="PTHR18919">
    <property type="entry name" value="ACETYL-COA C-ACYLTRANSFERASE"/>
    <property type="match status" value="1"/>
</dbReference>
<feature type="transmembrane region" description="Helical" evidence="4">
    <location>
        <begin position="372"/>
        <end position="392"/>
    </location>
</feature>
<gene>
    <name evidence="7" type="ORF">UFOPK2342_01051</name>
    <name evidence="8" type="ORF">UFOPK2423_00292</name>
    <name evidence="9" type="ORF">UFOPK3266_00355</name>
    <name evidence="10" type="ORF">UFOPK4367_01196</name>
</gene>
<dbReference type="EMBL" id="CAEZXB010000020">
    <property type="protein sequence ID" value="CAB4679734.1"/>
    <property type="molecule type" value="Genomic_DNA"/>
</dbReference>
<dbReference type="Pfam" id="PF00108">
    <property type="entry name" value="Thiolase_N"/>
    <property type="match status" value="1"/>
</dbReference>
<dbReference type="AlphaFoldDB" id="A0A6J7B9S7"/>
<keyword evidence="4" id="KW-1133">Transmembrane helix</keyword>